<dbReference type="Proteomes" id="UP001187343">
    <property type="component" value="Unassembled WGS sequence"/>
</dbReference>
<name>A0AA88QJK5_9TELE</name>
<feature type="region of interest" description="Disordered" evidence="1">
    <location>
        <begin position="1"/>
        <end position="51"/>
    </location>
</feature>
<feature type="compositionally biased region" description="Polar residues" evidence="1">
    <location>
        <begin position="211"/>
        <end position="227"/>
    </location>
</feature>
<feature type="compositionally biased region" description="Basic and acidic residues" evidence="1">
    <location>
        <begin position="1"/>
        <end position="38"/>
    </location>
</feature>
<evidence type="ECO:0000313" key="2">
    <source>
        <dbReference type="EMBL" id="KAK2916124.1"/>
    </source>
</evidence>
<protein>
    <submittedName>
        <fullName evidence="2">Uncharacterized protein</fullName>
    </submittedName>
</protein>
<evidence type="ECO:0000313" key="3">
    <source>
        <dbReference type="Proteomes" id="UP001187343"/>
    </source>
</evidence>
<accession>A0AA88QJK5</accession>
<reference evidence="2" key="1">
    <citation type="submission" date="2023-08" db="EMBL/GenBank/DDBJ databases">
        <title>Chromosome-level Genome Assembly of mud carp (Cirrhinus molitorella).</title>
        <authorList>
            <person name="Liu H."/>
        </authorList>
    </citation>
    <scope>NUCLEOTIDE SEQUENCE</scope>
    <source>
        <strain evidence="2">Prfri</strain>
        <tissue evidence="2">Muscle</tissue>
    </source>
</reference>
<evidence type="ECO:0000256" key="1">
    <source>
        <dbReference type="SAM" id="MobiDB-lite"/>
    </source>
</evidence>
<organism evidence="2 3">
    <name type="scientific">Cirrhinus molitorella</name>
    <name type="common">mud carp</name>
    <dbReference type="NCBI Taxonomy" id="172907"/>
    <lineage>
        <taxon>Eukaryota</taxon>
        <taxon>Metazoa</taxon>
        <taxon>Chordata</taxon>
        <taxon>Craniata</taxon>
        <taxon>Vertebrata</taxon>
        <taxon>Euteleostomi</taxon>
        <taxon>Actinopterygii</taxon>
        <taxon>Neopterygii</taxon>
        <taxon>Teleostei</taxon>
        <taxon>Ostariophysi</taxon>
        <taxon>Cypriniformes</taxon>
        <taxon>Cyprinidae</taxon>
        <taxon>Labeoninae</taxon>
        <taxon>Labeonini</taxon>
        <taxon>Cirrhinus</taxon>
    </lineage>
</organism>
<proteinExistence type="predicted"/>
<comment type="caution">
    <text evidence="2">The sequence shown here is derived from an EMBL/GenBank/DDBJ whole genome shotgun (WGS) entry which is preliminary data.</text>
</comment>
<feature type="region of interest" description="Disordered" evidence="1">
    <location>
        <begin position="153"/>
        <end position="189"/>
    </location>
</feature>
<dbReference type="EMBL" id="JAUYZG010000001">
    <property type="protein sequence ID" value="KAK2916124.1"/>
    <property type="molecule type" value="Genomic_DNA"/>
</dbReference>
<keyword evidence="3" id="KW-1185">Reference proteome</keyword>
<gene>
    <name evidence="2" type="ORF">Q8A67_000498</name>
</gene>
<feature type="region of interest" description="Disordered" evidence="1">
    <location>
        <begin position="210"/>
        <end position="233"/>
    </location>
</feature>
<dbReference type="AlphaFoldDB" id="A0AA88QJK5"/>
<sequence length="233" mass="24788">MRAASRGEIENADVSLEREMSGSRELRADWKESERDGGGGKSLSSAGTGAPVPWTGGAVLANIQPSPCSTTSSTHKQRQPLKTLLPYGCTQRAFTPHSSSLESRAKQPDFFTGATQNTSVAEAQTRAPLVWRQTLVLHAVAVTHVGPWLCFSSPSRRRPKADPDPWSAGPSTGSCLPIAQNAPSSSCSTSQYPLVRRKYTSISSDLHETLASKSAQSAGEAVSSLSSVDKMED</sequence>